<dbReference type="InterPro" id="IPR015940">
    <property type="entry name" value="UBA"/>
</dbReference>
<dbReference type="RefSeq" id="XP_005093889.1">
    <property type="nucleotide sequence ID" value="XM_005093832.3"/>
</dbReference>
<accession>A0ABM0JHP0</accession>
<organism evidence="8 9">
    <name type="scientific">Aplysia californica</name>
    <name type="common">California sea hare</name>
    <dbReference type="NCBI Taxonomy" id="6500"/>
    <lineage>
        <taxon>Eukaryota</taxon>
        <taxon>Metazoa</taxon>
        <taxon>Spiralia</taxon>
        <taxon>Lophotrochozoa</taxon>
        <taxon>Mollusca</taxon>
        <taxon>Gastropoda</taxon>
        <taxon>Heterobranchia</taxon>
        <taxon>Euthyneura</taxon>
        <taxon>Tectipleura</taxon>
        <taxon>Aplysiida</taxon>
        <taxon>Aplysioidea</taxon>
        <taxon>Aplysiidae</taxon>
        <taxon>Aplysia</taxon>
    </lineage>
</organism>
<evidence type="ECO:0000256" key="4">
    <source>
        <dbReference type="ARBA" id="ARBA00023136"/>
    </source>
</evidence>
<evidence type="ECO:0000259" key="7">
    <source>
        <dbReference type="PROSITE" id="PS50030"/>
    </source>
</evidence>
<name>A0ABM0JHP0_APLCA</name>
<evidence type="ECO:0000256" key="2">
    <source>
        <dbReference type="ARBA" id="ARBA00022692"/>
    </source>
</evidence>
<comment type="subcellular location">
    <subcellularLocation>
        <location evidence="1">Membrane</location>
        <topology evidence="1">Multi-pass membrane protein</topology>
    </subcellularLocation>
</comment>
<evidence type="ECO:0000256" key="6">
    <source>
        <dbReference type="SAM" id="Phobius"/>
    </source>
</evidence>
<dbReference type="PROSITE" id="PS50030">
    <property type="entry name" value="UBA"/>
    <property type="match status" value="1"/>
</dbReference>
<dbReference type="RefSeq" id="XP_005093888.1">
    <property type="nucleotide sequence ID" value="XM_005093831.3"/>
</dbReference>
<dbReference type="PANTHER" id="PTHR43066:SF21">
    <property type="entry name" value="UBIQUITIN-ASSOCIATED DOMAIN-CONTAINING PROTEIN 2"/>
    <property type="match status" value="1"/>
</dbReference>
<evidence type="ECO:0000256" key="1">
    <source>
        <dbReference type="ARBA" id="ARBA00004141"/>
    </source>
</evidence>
<dbReference type="Gene3D" id="1.10.8.10">
    <property type="entry name" value="DNA helicase RuvA subunit, C-terminal domain"/>
    <property type="match status" value="1"/>
</dbReference>
<keyword evidence="4 6" id="KW-0472">Membrane</keyword>
<dbReference type="SUPFAM" id="SSF144091">
    <property type="entry name" value="Rhomboid-like"/>
    <property type="match status" value="1"/>
</dbReference>
<feature type="transmembrane region" description="Helical" evidence="6">
    <location>
        <begin position="15"/>
        <end position="37"/>
    </location>
</feature>
<evidence type="ECO:0000313" key="10">
    <source>
        <dbReference type="RefSeq" id="XP_005093889.1"/>
    </source>
</evidence>
<dbReference type="GeneID" id="101848184"/>
<feature type="transmembrane region" description="Helical" evidence="6">
    <location>
        <begin position="91"/>
        <end position="113"/>
    </location>
</feature>
<dbReference type="PANTHER" id="PTHR43066">
    <property type="entry name" value="RHOMBOID-RELATED PROTEIN"/>
    <property type="match status" value="1"/>
</dbReference>
<dbReference type="SUPFAM" id="SSF46934">
    <property type="entry name" value="UBA-like"/>
    <property type="match status" value="1"/>
</dbReference>
<feature type="region of interest" description="Disordered" evidence="5">
    <location>
        <begin position="284"/>
        <end position="308"/>
    </location>
</feature>
<gene>
    <name evidence="9 10" type="primary">LOC101848184</name>
</gene>
<feature type="transmembrane region" description="Helical" evidence="6">
    <location>
        <begin position="166"/>
        <end position="189"/>
    </location>
</feature>
<proteinExistence type="predicted"/>
<keyword evidence="3 6" id="KW-1133">Transmembrane helix</keyword>
<dbReference type="SMART" id="SM00165">
    <property type="entry name" value="UBA"/>
    <property type="match status" value="1"/>
</dbReference>
<protein>
    <submittedName>
        <fullName evidence="9 10">Ubiquitin-associated domain-containing protein 2</fullName>
    </submittedName>
</protein>
<sequence>MIALAGPAGFYGAPATKVLLCHAIITYFLFAFPLQHFHQLFHYNQDVFEKRQFKKMLVSKLVFLELPDLLFSAVLFYNFRIFERRFGTRKFVSHLLSTTIIASILELLVFAVLNRLEIQLGTMPSGLFSMVFPLFVPFFCTIPRVAIMRVVGVPVTGKTINYILGLQMASAEVENMLVVACALLAGILWRANFLKVQAMLQVPVFVARAFEYCLGRFLESPDLQKTSLPMGATLELQQRERLDRIEQQMMASAIQASRHMDIGRPQPINVAQGPGIFGNVVRRAGQAQAEQQSPDDSGSASSSGGAVSEDQVQRFVEMGFNDAQVRQALRFANNNPRLATNFLLQDM</sequence>
<dbReference type="Pfam" id="PF00627">
    <property type="entry name" value="UBA"/>
    <property type="match status" value="1"/>
</dbReference>
<keyword evidence="2 6" id="KW-0812">Transmembrane</keyword>
<dbReference type="InterPro" id="IPR035952">
    <property type="entry name" value="Rhomboid-like_sf"/>
</dbReference>
<dbReference type="Proteomes" id="UP000694888">
    <property type="component" value="Unplaced"/>
</dbReference>
<evidence type="ECO:0000256" key="3">
    <source>
        <dbReference type="ARBA" id="ARBA00022989"/>
    </source>
</evidence>
<evidence type="ECO:0000256" key="5">
    <source>
        <dbReference type="SAM" id="MobiDB-lite"/>
    </source>
</evidence>
<dbReference type="InterPro" id="IPR009060">
    <property type="entry name" value="UBA-like_sf"/>
</dbReference>
<feature type="domain" description="UBA" evidence="7">
    <location>
        <begin position="306"/>
        <end position="346"/>
    </location>
</feature>
<feature type="compositionally biased region" description="Low complexity" evidence="5">
    <location>
        <begin position="297"/>
        <end position="308"/>
    </location>
</feature>
<feature type="transmembrane region" description="Helical" evidence="6">
    <location>
        <begin position="125"/>
        <end position="146"/>
    </location>
</feature>
<evidence type="ECO:0000313" key="9">
    <source>
        <dbReference type="RefSeq" id="XP_005093888.1"/>
    </source>
</evidence>
<evidence type="ECO:0000313" key="8">
    <source>
        <dbReference type="Proteomes" id="UP000694888"/>
    </source>
</evidence>
<reference evidence="9 10" key="1">
    <citation type="submission" date="2025-05" db="UniProtKB">
        <authorList>
            <consortium name="RefSeq"/>
        </authorList>
    </citation>
    <scope>IDENTIFICATION</scope>
</reference>
<feature type="transmembrane region" description="Helical" evidence="6">
    <location>
        <begin position="57"/>
        <end position="79"/>
    </location>
</feature>
<keyword evidence="8" id="KW-1185">Reference proteome</keyword>